<keyword evidence="1" id="KW-1133">Transmembrane helix</keyword>
<organism evidence="2 3">
    <name type="scientific">Inhella proteolytica</name>
    <dbReference type="NCBI Taxonomy" id="2795029"/>
    <lineage>
        <taxon>Bacteria</taxon>
        <taxon>Pseudomonadati</taxon>
        <taxon>Pseudomonadota</taxon>
        <taxon>Betaproteobacteria</taxon>
        <taxon>Burkholderiales</taxon>
        <taxon>Sphaerotilaceae</taxon>
        <taxon>Inhella</taxon>
    </lineage>
</organism>
<protein>
    <submittedName>
        <fullName evidence="2">Uncharacterized protein</fullName>
    </submittedName>
</protein>
<evidence type="ECO:0000313" key="2">
    <source>
        <dbReference type="EMBL" id="MBH9576108.1"/>
    </source>
</evidence>
<evidence type="ECO:0000313" key="3">
    <source>
        <dbReference type="Proteomes" id="UP000613266"/>
    </source>
</evidence>
<feature type="transmembrane region" description="Helical" evidence="1">
    <location>
        <begin position="25"/>
        <end position="45"/>
    </location>
</feature>
<accession>A0A931NFX8</accession>
<gene>
    <name evidence="2" type="ORF">I7X39_04230</name>
</gene>
<name>A0A931NFX8_9BURK</name>
<sequence>MTRSGSALFDALQRLGFKRWYERQLLAGHAHLVLALLSLLALLGSFEAMGLAQGGRAWNWAGVLASASVGFWALRRYGVLLSQAESVSLQATCPHCGTYGRLQCLCARPDGAEVSCRACSGAWVIQD</sequence>
<proteinExistence type="predicted"/>
<keyword evidence="1" id="KW-0472">Membrane</keyword>
<dbReference type="Proteomes" id="UP000613266">
    <property type="component" value="Unassembled WGS sequence"/>
</dbReference>
<dbReference type="RefSeq" id="WP_198109716.1">
    <property type="nucleotide sequence ID" value="NZ_JAEDAK010000002.1"/>
</dbReference>
<comment type="caution">
    <text evidence="2">The sequence shown here is derived from an EMBL/GenBank/DDBJ whole genome shotgun (WGS) entry which is preliminary data.</text>
</comment>
<keyword evidence="1" id="KW-0812">Transmembrane</keyword>
<evidence type="ECO:0000256" key="1">
    <source>
        <dbReference type="SAM" id="Phobius"/>
    </source>
</evidence>
<dbReference type="EMBL" id="JAEDAK010000002">
    <property type="protein sequence ID" value="MBH9576108.1"/>
    <property type="molecule type" value="Genomic_DNA"/>
</dbReference>
<dbReference type="AlphaFoldDB" id="A0A931NFX8"/>
<feature type="transmembrane region" description="Helical" evidence="1">
    <location>
        <begin position="57"/>
        <end position="74"/>
    </location>
</feature>
<keyword evidence="3" id="KW-1185">Reference proteome</keyword>
<reference evidence="2" key="1">
    <citation type="submission" date="2020-12" db="EMBL/GenBank/DDBJ databases">
        <title>The genome sequence of Inhella sp. 1Y17.</title>
        <authorList>
            <person name="Liu Y."/>
        </authorList>
    </citation>
    <scope>NUCLEOTIDE SEQUENCE</scope>
    <source>
        <strain evidence="2">1Y17</strain>
    </source>
</reference>